<proteinExistence type="predicted"/>
<dbReference type="GO" id="GO:0043622">
    <property type="term" value="P:cortical microtubule organization"/>
    <property type="evidence" value="ECO:0007669"/>
    <property type="project" value="TreeGrafter"/>
</dbReference>
<dbReference type="PANTHER" id="PTHR31949">
    <property type="entry name" value="GASTRIC MUCIN-LIKE PROTEIN"/>
    <property type="match status" value="1"/>
</dbReference>
<evidence type="ECO:0000313" key="2">
    <source>
        <dbReference type="EMBL" id="PKA55492.1"/>
    </source>
</evidence>
<feature type="compositionally biased region" description="Polar residues" evidence="1">
    <location>
        <begin position="132"/>
        <end position="151"/>
    </location>
</feature>
<dbReference type="STRING" id="1088818.A0A2I0AIU7"/>
<dbReference type="OrthoDB" id="1929779at2759"/>
<feature type="region of interest" description="Disordered" evidence="1">
    <location>
        <begin position="270"/>
        <end position="305"/>
    </location>
</feature>
<feature type="compositionally biased region" description="Polar residues" evidence="1">
    <location>
        <begin position="296"/>
        <end position="305"/>
    </location>
</feature>
<keyword evidence="3" id="KW-1185">Reference proteome</keyword>
<organism evidence="2 3">
    <name type="scientific">Apostasia shenzhenica</name>
    <dbReference type="NCBI Taxonomy" id="1088818"/>
    <lineage>
        <taxon>Eukaryota</taxon>
        <taxon>Viridiplantae</taxon>
        <taxon>Streptophyta</taxon>
        <taxon>Embryophyta</taxon>
        <taxon>Tracheophyta</taxon>
        <taxon>Spermatophyta</taxon>
        <taxon>Magnoliopsida</taxon>
        <taxon>Liliopsida</taxon>
        <taxon>Asparagales</taxon>
        <taxon>Orchidaceae</taxon>
        <taxon>Apostasioideae</taxon>
        <taxon>Apostasia</taxon>
    </lineage>
</organism>
<feature type="compositionally biased region" description="Low complexity" evidence="1">
    <location>
        <begin position="86"/>
        <end position="95"/>
    </location>
</feature>
<dbReference type="PANTHER" id="PTHR31949:SF3">
    <property type="entry name" value="RUN_FYVE DOMAIN PROTEIN"/>
    <property type="match status" value="1"/>
</dbReference>
<feature type="region of interest" description="Disordered" evidence="1">
    <location>
        <begin position="19"/>
        <end position="258"/>
    </location>
</feature>
<evidence type="ECO:0000313" key="3">
    <source>
        <dbReference type="Proteomes" id="UP000236161"/>
    </source>
</evidence>
<evidence type="ECO:0000256" key="1">
    <source>
        <dbReference type="SAM" id="MobiDB-lite"/>
    </source>
</evidence>
<feature type="compositionally biased region" description="Pro residues" evidence="1">
    <location>
        <begin position="106"/>
        <end position="126"/>
    </location>
</feature>
<accession>A0A2I0AIU7</accession>
<reference evidence="2 3" key="1">
    <citation type="journal article" date="2017" name="Nature">
        <title>The Apostasia genome and the evolution of orchids.</title>
        <authorList>
            <person name="Zhang G.Q."/>
            <person name="Liu K.W."/>
            <person name="Li Z."/>
            <person name="Lohaus R."/>
            <person name="Hsiao Y.Y."/>
            <person name="Niu S.C."/>
            <person name="Wang J.Y."/>
            <person name="Lin Y.C."/>
            <person name="Xu Q."/>
            <person name="Chen L.J."/>
            <person name="Yoshida K."/>
            <person name="Fujiwara S."/>
            <person name="Wang Z.W."/>
            <person name="Zhang Y.Q."/>
            <person name="Mitsuda N."/>
            <person name="Wang M."/>
            <person name="Liu G.H."/>
            <person name="Pecoraro L."/>
            <person name="Huang H.X."/>
            <person name="Xiao X.J."/>
            <person name="Lin M."/>
            <person name="Wu X.Y."/>
            <person name="Wu W.L."/>
            <person name="Chen Y.Y."/>
            <person name="Chang S.B."/>
            <person name="Sakamoto S."/>
            <person name="Ohme-Takagi M."/>
            <person name="Yagi M."/>
            <person name="Zeng S.J."/>
            <person name="Shen C.Y."/>
            <person name="Yeh C.M."/>
            <person name="Luo Y.B."/>
            <person name="Tsai W.C."/>
            <person name="Van de Peer Y."/>
            <person name="Liu Z.J."/>
        </authorList>
    </citation>
    <scope>NUCLEOTIDE SEQUENCE [LARGE SCALE GENOMIC DNA]</scope>
    <source>
        <strain evidence="3">cv. Shenzhen</strain>
        <tissue evidence="2">Stem</tissue>
    </source>
</reference>
<feature type="compositionally biased region" description="Basic and acidic residues" evidence="1">
    <location>
        <begin position="991"/>
        <end position="1004"/>
    </location>
</feature>
<dbReference type="AlphaFoldDB" id="A0A2I0AIU7"/>
<dbReference type="Proteomes" id="UP000236161">
    <property type="component" value="Unassembled WGS sequence"/>
</dbReference>
<gene>
    <name evidence="2" type="ORF">AXF42_Ash006694</name>
</gene>
<feature type="compositionally biased region" description="Basic and acidic residues" evidence="1">
    <location>
        <begin position="851"/>
        <end position="867"/>
    </location>
</feature>
<evidence type="ECO:0008006" key="4">
    <source>
        <dbReference type="Google" id="ProtNLM"/>
    </source>
</evidence>
<feature type="compositionally biased region" description="Polar residues" evidence="1">
    <location>
        <begin position="871"/>
        <end position="884"/>
    </location>
</feature>
<feature type="compositionally biased region" description="Low complexity" evidence="1">
    <location>
        <begin position="225"/>
        <end position="238"/>
    </location>
</feature>
<feature type="compositionally biased region" description="Low complexity" evidence="1">
    <location>
        <begin position="63"/>
        <end position="76"/>
    </location>
</feature>
<protein>
    <recommendedName>
        <fullName evidence="4">Proline-rich family protein</fullName>
    </recommendedName>
</protein>
<feature type="compositionally biased region" description="Basic and acidic residues" evidence="1">
    <location>
        <begin position="1013"/>
        <end position="1025"/>
    </location>
</feature>
<feature type="region of interest" description="Disordered" evidence="1">
    <location>
        <begin position="845"/>
        <end position="884"/>
    </location>
</feature>
<feature type="region of interest" description="Disordered" evidence="1">
    <location>
        <begin position="959"/>
        <end position="1032"/>
    </location>
</feature>
<dbReference type="GO" id="GO:0055028">
    <property type="term" value="C:cortical microtubule"/>
    <property type="evidence" value="ECO:0007669"/>
    <property type="project" value="TreeGrafter"/>
</dbReference>
<feature type="compositionally biased region" description="Low complexity" evidence="1">
    <location>
        <begin position="246"/>
        <end position="256"/>
    </location>
</feature>
<dbReference type="EMBL" id="KZ451979">
    <property type="protein sequence ID" value="PKA55492.1"/>
    <property type="molecule type" value="Genomic_DNA"/>
</dbReference>
<feature type="compositionally biased region" description="Polar residues" evidence="1">
    <location>
        <begin position="44"/>
        <end position="56"/>
    </location>
</feature>
<sequence length="1032" mass="113066">MAAFTTRAYYCGLLTPPDTPLFRSLDHDDPQPVNLAPRGRLRSQPISISRSVTSKSHVAGHNSASPHRLSPSPRSSGISAQLRGRSSSAPQSSPPRVFRSATPSRRPSPPPNKISPPPNKISPPPNKLCTATPRSSTPTLRRASTGSSIQAATIGERGASPVKTVRGNSSSPKLRGWQMTLPGFTSYAPPNLRTSLSDRPESHTRGSSPASRNGRELSAKFGRKSMSPTSSWSISTSHSQERDRFSSYSKGSLVSSGDDDIDSVLSVTVGFRSPPSRKDGALASNKAMSFSKKPSRTSLSNSVPRRTSDSAFRLLDQHKTPQNMFRPLLSSVPATTFRPIFSRNSSLTTSSNASSDQGVMNFGPDIEVRENEHNDPPTRWERNEDSNTHEEVFMFDKVDETSEGTSHEIISGKPVNPDDNISRNFTQRFDLEAIRDPTTILGNNTSLSARFDSAEIGGSHCDVEEFKLMGVCSKCGNTFPVVDRNENGGICEECAEKDGLSMSGIHSTIDYLAQNRFVSELTGLSDGKVIICQNVRDMEPETDFLLKTSSLTSSDQKDLQLSDQSLITKHIENLFPDGCDDKPQKSRHTSNPSVKVDVPEVTGISVLLQRSSSSKWPVLQGRTLSATNLFFEPSYARDGANTLRRSIGRDNASASSSTDLGSSKQVESYVQRQLSWKSEVETIRNDIDSNAQVGSMDINVPINSYETVHFKSEFDEKLSSSIGCVECDIVQEMMPDNEVPIISEQGNCEHGFSCMVISANHYENVNFSHSSATQNVYDEDCFSPVQVDEKALHIENYVQSIGGQANISGCSKFEEDYIMMNRTFESDILNAATSSPTIVANESLDELEDSQTDRLSHHNPDYAKNSDGDSIPQTSDGLTTSITEPNNHDELAIMVEGPRGNMSRSLTLDEATDTILFCSSIIHDLAYKAATIAMEDELEPLPDAQASLPTLTSIVKPIPDLREPKKTPNKPTPRSQMFKRKRLESQIKSAAPKEVENHTNDRESTFPNTQITKKADGDKPPKLESKCNCTVM</sequence>
<name>A0A2I0AIU7_9ASPA</name>